<dbReference type="Gene3D" id="3.40.710.10">
    <property type="entry name" value="DD-peptidase/beta-lactamase superfamily"/>
    <property type="match status" value="1"/>
</dbReference>
<name>A0A645AQ81_9ZZZZ</name>
<sequence>MLKDDILKCFDRMEAKVSIVLKDLLKEEVMLELDAARVVPSASTIKILIMIEALKQVMEGRISLDEMVFVKPYERVDFSIISELGAACYSIRDLITLMIIISDNTATNVLIDILGYDNINDQAEKMQLKGTVLQRKMMDFEAARQGRQNLTTARDMAYMMEALYKESILDRNMCDLALNILKRQKHKDLLTRYIAEDIVVAHKSGDLENLNHDIGIFYLTDTVYLLGVFVTEAESNVSAKHIIGKVSEAAYKYFCSKI</sequence>
<comment type="caution">
    <text evidence="2">The sequence shown here is derived from an EMBL/GenBank/DDBJ whole genome shotgun (WGS) entry which is preliminary data.</text>
</comment>
<dbReference type="Pfam" id="PF13354">
    <property type="entry name" value="Beta-lactamase2"/>
    <property type="match status" value="1"/>
</dbReference>
<organism evidence="2">
    <name type="scientific">bioreactor metagenome</name>
    <dbReference type="NCBI Taxonomy" id="1076179"/>
    <lineage>
        <taxon>unclassified sequences</taxon>
        <taxon>metagenomes</taxon>
        <taxon>ecological metagenomes</taxon>
    </lineage>
</organism>
<dbReference type="EMBL" id="VSSQ01015266">
    <property type="protein sequence ID" value="MPM55422.1"/>
    <property type="molecule type" value="Genomic_DNA"/>
</dbReference>
<gene>
    <name evidence="2" type="ORF">SDC9_102219</name>
</gene>
<dbReference type="InterPro" id="IPR000871">
    <property type="entry name" value="Beta-lactam_class-A"/>
</dbReference>
<proteinExistence type="predicted"/>
<feature type="domain" description="Beta-lactamase class A catalytic" evidence="1">
    <location>
        <begin position="18"/>
        <end position="230"/>
    </location>
</feature>
<dbReference type="InterPro" id="IPR045155">
    <property type="entry name" value="Beta-lactam_cat"/>
</dbReference>
<dbReference type="SUPFAM" id="SSF56601">
    <property type="entry name" value="beta-lactamase/transpeptidase-like"/>
    <property type="match status" value="1"/>
</dbReference>
<dbReference type="GO" id="GO:0046677">
    <property type="term" value="P:response to antibiotic"/>
    <property type="evidence" value="ECO:0007669"/>
    <property type="project" value="InterPro"/>
</dbReference>
<protein>
    <recommendedName>
        <fullName evidence="1">Beta-lactamase class A catalytic domain-containing protein</fullName>
    </recommendedName>
</protein>
<dbReference type="InterPro" id="IPR012338">
    <property type="entry name" value="Beta-lactam/transpept-like"/>
</dbReference>
<dbReference type="PANTHER" id="PTHR35333">
    <property type="entry name" value="BETA-LACTAMASE"/>
    <property type="match status" value="1"/>
</dbReference>
<evidence type="ECO:0000259" key="1">
    <source>
        <dbReference type="Pfam" id="PF13354"/>
    </source>
</evidence>
<dbReference type="GO" id="GO:0030655">
    <property type="term" value="P:beta-lactam antibiotic catabolic process"/>
    <property type="evidence" value="ECO:0007669"/>
    <property type="project" value="InterPro"/>
</dbReference>
<dbReference type="GO" id="GO:0008800">
    <property type="term" value="F:beta-lactamase activity"/>
    <property type="evidence" value="ECO:0007669"/>
    <property type="project" value="InterPro"/>
</dbReference>
<dbReference type="PANTHER" id="PTHR35333:SF3">
    <property type="entry name" value="BETA-LACTAMASE-TYPE TRANSPEPTIDASE FOLD CONTAINING PROTEIN"/>
    <property type="match status" value="1"/>
</dbReference>
<reference evidence="2" key="1">
    <citation type="submission" date="2019-08" db="EMBL/GenBank/DDBJ databases">
        <authorList>
            <person name="Kucharzyk K."/>
            <person name="Murdoch R.W."/>
            <person name="Higgins S."/>
            <person name="Loffler F."/>
        </authorList>
    </citation>
    <scope>NUCLEOTIDE SEQUENCE</scope>
</reference>
<dbReference type="AlphaFoldDB" id="A0A645AQ81"/>
<evidence type="ECO:0000313" key="2">
    <source>
        <dbReference type="EMBL" id="MPM55422.1"/>
    </source>
</evidence>
<accession>A0A645AQ81</accession>